<dbReference type="Proteomes" id="UP000051952">
    <property type="component" value="Unassembled WGS sequence"/>
</dbReference>
<keyword evidence="2" id="KW-0812">Transmembrane</keyword>
<evidence type="ECO:0000256" key="1">
    <source>
        <dbReference type="SAM" id="MobiDB-lite"/>
    </source>
</evidence>
<dbReference type="EMBL" id="CYKH01000707">
    <property type="protein sequence ID" value="CUG22533.1"/>
    <property type="molecule type" value="Genomic_DNA"/>
</dbReference>
<sequence length="256" mass="28637">MMHNNNSSSVRSSYNHFSSSPPTFQVNNFNTDLFDCFEDLASCMDVTLCLSCHISAQYHMLRHHQPWVDMTLAIPLCMANIVCLGTPTSCFAIHTRKLARGRMHLFHESGHEGCCIACWCAPCSFCQVYREMSLRNMWPGGVLVDTPYCKPGLNMSVTAPPSPLRMSEAPSWDQHPDADHLFHHHRNMHHVIPEGHPPSPLLASPISMHHSAILGYPLYEPLQLQSKSSCRSNKDGEVRSPPPPPPPPLPIASPRK</sequence>
<dbReference type="OrthoDB" id="1045822at2759"/>
<dbReference type="PANTHER" id="PTHR15907">
    <property type="entry name" value="DUF614 FAMILY PROTEIN-RELATED"/>
    <property type="match status" value="1"/>
</dbReference>
<dbReference type="AlphaFoldDB" id="A0A0S4IVX3"/>
<dbReference type="Pfam" id="PF04749">
    <property type="entry name" value="PLAC8"/>
    <property type="match status" value="1"/>
</dbReference>
<organism evidence="3 4">
    <name type="scientific">Bodo saltans</name>
    <name type="common">Flagellated protozoan</name>
    <dbReference type="NCBI Taxonomy" id="75058"/>
    <lineage>
        <taxon>Eukaryota</taxon>
        <taxon>Discoba</taxon>
        <taxon>Euglenozoa</taxon>
        <taxon>Kinetoplastea</taxon>
        <taxon>Metakinetoplastina</taxon>
        <taxon>Eubodonida</taxon>
        <taxon>Bodonidae</taxon>
        <taxon>Bodo</taxon>
    </lineage>
</organism>
<dbReference type="NCBIfam" id="TIGR01571">
    <property type="entry name" value="A_thal_Cys_rich"/>
    <property type="match status" value="1"/>
</dbReference>
<name>A0A0S4IVX3_BODSA</name>
<evidence type="ECO:0000256" key="2">
    <source>
        <dbReference type="SAM" id="Phobius"/>
    </source>
</evidence>
<protein>
    <submittedName>
        <fullName evidence="3">Ama1 protein, putative</fullName>
    </submittedName>
</protein>
<keyword evidence="4" id="KW-1185">Reference proteome</keyword>
<feature type="region of interest" description="Disordered" evidence="1">
    <location>
        <begin position="225"/>
        <end position="256"/>
    </location>
</feature>
<dbReference type="InterPro" id="IPR006461">
    <property type="entry name" value="PLAC_motif_containing"/>
</dbReference>
<feature type="transmembrane region" description="Helical" evidence="2">
    <location>
        <begin position="72"/>
        <end position="93"/>
    </location>
</feature>
<feature type="compositionally biased region" description="Pro residues" evidence="1">
    <location>
        <begin position="240"/>
        <end position="256"/>
    </location>
</feature>
<keyword evidence="2" id="KW-1133">Transmembrane helix</keyword>
<evidence type="ECO:0000313" key="4">
    <source>
        <dbReference type="Proteomes" id="UP000051952"/>
    </source>
</evidence>
<keyword evidence="2" id="KW-0472">Membrane</keyword>
<evidence type="ECO:0000313" key="3">
    <source>
        <dbReference type="EMBL" id="CUG22533.1"/>
    </source>
</evidence>
<dbReference type="VEuPathDB" id="TriTrypDB:BSAL_76030"/>
<reference evidence="4" key="1">
    <citation type="submission" date="2015-09" db="EMBL/GenBank/DDBJ databases">
        <authorList>
            <consortium name="Pathogen Informatics"/>
        </authorList>
    </citation>
    <scope>NUCLEOTIDE SEQUENCE [LARGE SCALE GENOMIC DNA]</scope>
    <source>
        <strain evidence="4">Lake Konstanz</strain>
    </source>
</reference>
<accession>A0A0S4IVX3</accession>
<gene>
    <name evidence="3" type="ORF">BSAL_76030</name>
</gene>
<proteinExistence type="predicted"/>